<keyword evidence="1" id="KW-1133">Transmembrane helix</keyword>
<name>A0ABW2SQP8_9ACTO</name>
<dbReference type="EMBL" id="JBHTEF010000001">
    <property type="protein sequence ID" value="MFC7582174.1"/>
    <property type="molecule type" value="Genomic_DNA"/>
</dbReference>
<comment type="caution">
    <text evidence="2">The sequence shown here is derived from an EMBL/GenBank/DDBJ whole genome shotgun (WGS) entry which is preliminary data.</text>
</comment>
<dbReference type="Proteomes" id="UP001596527">
    <property type="component" value="Unassembled WGS sequence"/>
</dbReference>
<protein>
    <submittedName>
        <fullName evidence="2">Rv3654c family TadE-like protein</fullName>
    </submittedName>
</protein>
<gene>
    <name evidence="2" type="ORF">ACFQWG_13325</name>
</gene>
<accession>A0ABW2SQP8</accession>
<evidence type="ECO:0000313" key="2">
    <source>
        <dbReference type="EMBL" id="MFC7582174.1"/>
    </source>
</evidence>
<reference evidence="3" key="1">
    <citation type="journal article" date="2019" name="Int. J. Syst. Evol. Microbiol.">
        <title>The Global Catalogue of Microorganisms (GCM) 10K type strain sequencing project: providing services to taxonomists for standard genome sequencing and annotation.</title>
        <authorList>
            <consortium name="The Broad Institute Genomics Platform"/>
            <consortium name="The Broad Institute Genome Sequencing Center for Infectious Disease"/>
            <person name="Wu L."/>
            <person name="Ma J."/>
        </authorList>
    </citation>
    <scope>NUCLEOTIDE SEQUENCE [LARGE SCALE GENOMIC DNA]</scope>
    <source>
        <strain evidence="3">CCUG 56698</strain>
    </source>
</reference>
<dbReference type="RefSeq" id="WP_380976355.1">
    <property type="nucleotide sequence ID" value="NZ_JBHTEF010000001.1"/>
</dbReference>
<dbReference type="InterPro" id="IPR021202">
    <property type="entry name" value="Rv3654c-like"/>
</dbReference>
<keyword evidence="1" id="KW-0812">Transmembrane</keyword>
<feature type="transmembrane region" description="Helical" evidence="1">
    <location>
        <begin position="20"/>
        <end position="40"/>
    </location>
</feature>
<dbReference type="NCBIfam" id="TIGR03816">
    <property type="entry name" value="tadE_like_DECH"/>
    <property type="match status" value="1"/>
</dbReference>
<evidence type="ECO:0000313" key="3">
    <source>
        <dbReference type="Proteomes" id="UP001596527"/>
    </source>
</evidence>
<keyword evidence="3" id="KW-1185">Reference proteome</keyword>
<proteinExistence type="predicted"/>
<organism evidence="2 3">
    <name type="scientific">Schaalia naturae</name>
    <dbReference type="NCBI Taxonomy" id="635203"/>
    <lineage>
        <taxon>Bacteria</taxon>
        <taxon>Bacillati</taxon>
        <taxon>Actinomycetota</taxon>
        <taxon>Actinomycetes</taxon>
        <taxon>Actinomycetales</taxon>
        <taxon>Actinomycetaceae</taxon>
        <taxon>Schaalia</taxon>
    </lineage>
</organism>
<evidence type="ECO:0000256" key="1">
    <source>
        <dbReference type="SAM" id="Phobius"/>
    </source>
</evidence>
<keyword evidence="1" id="KW-0472">Membrane</keyword>
<sequence>MPSPAGGEAPGEEGSGTMAVIGVLVVAAVLAGALALAGAVQAHAVRASAVADLAALAAGDVSATAQWSPVGDRPCDLAGQVSAVNGMDLAECEVVGPDTRVVVSRGLDLGALTVTVSARARAGPEDG</sequence>